<keyword evidence="1" id="KW-1133">Transmembrane helix</keyword>
<sequence length="125" mass="14067">MSPFFSVLSRFHIHSSGAISTIRLINTMSPFFSVLSRFHSFFWCYFHCNNILSLFLDSSRSVISFHLSSHCFNGILPCILATYSSCHAYILVVCFSLVGLFFVLGYFCCGSLFLSILHSCVSSCD</sequence>
<dbReference type="EMBL" id="HBUF01590774">
    <property type="protein sequence ID" value="CAG6773304.1"/>
    <property type="molecule type" value="Transcribed_RNA"/>
</dbReference>
<keyword evidence="1" id="KW-0812">Transmembrane</keyword>
<feature type="transmembrane region" description="Helical" evidence="1">
    <location>
        <begin position="89"/>
        <end position="117"/>
    </location>
</feature>
<evidence type="ECO:0000313" key="2">
    <source>
        <dbReference type="EMBL" id="CAG6773304.1"/>
    </source>
</evidence>
<organism evidence="2">
    <name type="scientific">Cacopsylla melanoneura</name>
    <dbReference type="NCBI Taxonomy" id="428564"/>
    <lineage>
        <taxon>Eukaryota</taxon>
        <taxon>Metazoa</taxon>
        <taxon>Ecdysozoa</taxon>
        <taxon>Arthropoda</taxon>
        <taxon>Hexapoda</taxon>
        <taxon>Insecta</taxon>
        <taxon>Pterygota</taxon>
        <taxon>Neoptera</taxon>
        <taxon>Paraneoptera</taxon>
        <taxon>Hemiptera</taxon>
        <taxon>Sternorrhyncha</taxon>
        <taxon>Psylloidea</taxon>
        <taxon>Psyllidae</taxon>
        <taxon>Psyllinae</taxon>
        <taxon>Cacopsylla</taxon>
    </lineage>
</organism>
<dbReference type="AlphaFoldDB" id="A0A8D9AY46"/>
<accession>A0A8D9AY46</accession>
<reference evidence="2" key="1">
    <citation type="submission" date="2021-05" db="EMBL/GenBank/DDBJ databases">
        <authorList>
            <person name="Alioto T."/>
            <person name="Alioto T."/>
            <person name="Gomez Garrido J."/>
        </authorList>
    </citation>
    <scope>NUCLEOTIDE SEQUENCE</scope>
</reference>
<feature type="transmembrane region" description="Helical" evidence="1">
    <location>
        <begin position="63"/>
        <end position="83"/>
    </location>
</feature>
<proteinExistence type="predicted"/>
<feature type="transmembrane region" description="Helical" evidence="1">
    <location>
        <begin position="38"/>
        <end position="56"/>
    </location>
</feature>
<keyword evidence="1" id="KW-0472">Membrane</keyword>
<evidence type="ECO:0000256" key="1">
    <source>
        <dbReference type="SAM" id="Phobius"/>
    </source>
</evidence>
<name>A0A8D9AY46_9HEMI</name>
<protein>
    <submittedName>
        <fullName evidence="2">Uncharacterized protein</fullName>
    </submittedName>
</protein>